<dbReference type="InterPro" id="IPR000979">
    <property type="entry name" value="Phosphodiesterase_MJ0936/Vps29"/>
</dbReference>
<dbReference type="EC" id="3.1.4.-" evidence="2"/>
<sequence length="164" mass="17423">MILSTKLQSKENFLVGVISDTHGVLLPAATAALKGVDLIIHAGDVGNIDVIDELQSLAPVVAVRGNMDGAQDLQGLPYTEAVEVGDVLLYVIHDIHRIDIAPSQAGFDAVIFGHLHCPSIVKQSGVLYLNPGSATQPRRSYPASLALLNIRGKDVKAQIINIDD</sequence>
<reference evidence="4 5" key="1">
    <citation type="submission" date="2020-08" db="EMBL/GenBank/DDBJ databases">
        <title>Bridging the membrane lipid divide: bacteria of the FCB group superphylum have the potential to synthesize archaeal ether lipids.</title>
        <authorList>
            <person name="Villanueva L."/>
            <person name="Von Meijenfeldt F.A.B."/>
            <person name="Westbye A.B."/>
            <person name="Yadav S."/>
            <person name="Hopmans E.C."/>
            <person name="Dutilh B.E."/>
            <person name="Sinninghe Damste J.S."/>
        </authorList>
    </citation>
    <scope>NUCLEOTIDE SEQUENCE [LARGE SCALE GENOMIC DNA]</scope>
    <source>
        <strain evidence="4">NIOZ-UU17</strain>
    </source>
</reference>
<evidence type="ECO:0000256" key="1">
    <source>
        <dbReference type="ARBA" id="ARBA00008950"/>
    </source>
</evidence>
<protein>
    <recommendedName>
        <fullName evidence="2">Phosphoesterase</fullName>
        <ecNumber evidence="2">3.1.4.-</ecNumber>
    </recommendedName>
</protein>
<name>A0A8J6NRI1_9BACT</name>
<evidence type="ECO:0000313" key="5">
    <source>
        <dbReference type="Proteomes" id="UP000605201"/>
    </source>
</evidence>
<dbReference type="Gene3D" id="3.60.21.10">
    <property type="match status" value="1"/>
</dbReference>
<dbReference type="PANTHER" id="PTHR11124">
    <property type="entry name" value="VACUOLAR SORTING PROTEIN VPS29"/>
    <property type="match status" value="1"/>
</dbReference>
<dbReference type="AlphaFoldDB" id="A0A8J6NRI1"/>
<evidence type="ECO:0000313" key="4">
    <source>
        <dbReference type="EMBL" id="MBC8432256.1"/>
    </source>
</evidence>
<feature type="domain" description="Calcineurin-like phosphoesterase" evidence="3">
    <location>
        <begin position="14"/>
        <end position="151"/>
    </location>
</feature>
<evidence type="ECO:0000256" key="2">
    <source>
        <dbReference type="RuleBase" id="RU362039"/>
    </source>
</evidence>
<dbReference type="EMBL" id="JACNIG010000213">
    <property type="protein sequence ID" value="MBC8432256.1"/>
    <property type="molecule type" value="Genomic_DNA"/>
</dbReference>
<dbReference type="GO" id="GO:0046872">
    <property type="term" value="F:metal ion binding"/>
    <property type="evidence" value="ECO:0007669"/>
    <property type="project" value="UniProtKB-KW"/>
</dbReference>
<accession>A0A8J6NRI1</accession>
<proteinExistence type="inferred from homology"/>
<dbReference type="NCBIfam" id="TIGR00040">
    <property type="entry name" value="yfcE"/>
    <property type="match status" value="1"/>
</dbReference>
<dbReference type="Pfam" id="PF12850">
    <property type="entry name" value="Metallophos_2"/>
    <property type="match status" value="1"/>
</dbReference>
<organism evidence="4 5">
    <name type="scientific">Candidatus Desulfatibia vada</name>
    <dbReference type="NCBI Taxonomy" id="2841696"/>
    <lineage>
        <taxon>Bacteria</taxon>
        <taxon>Pseudomonadati</taxon>
        <taxon>Thermodesulfobacteriota</taxon>
        <taxon>Desulfobacteria</taxon>
        <taxon>Desulfobacterales</taxon>
        <taxon>Desulfobacterales incertae sedis</taxon>
        <taxon>Candidatus Desulfatibia</taxon>
    </lineage>
</organism>
<dbReference type="Proteomes" id="UP000605201">
    <property type="component" value="Unassembled WGS sequence"/>
</dbReference>
<gene>
    <name evidence="4" type="ORF">H8D96_10075</name>
</gene>
<keyword evidence="2" id="KW-0479">Metal-binding</keyword>
<evidence type="ECO:0000259" key="3">
    <source>
        <dbReference type="Pfam" id="PF12850"/>
    </source>
</evidence>
<dbReference type="InterPro" id="IPR024654">
    <property type="entry name" value="Calcineurin-like_PHP_lpxH"/>
</dbReference>
<comment type="caution">
    <text evidence="4">The sequence shown here is derived from an EMBL/GenBank/DDBJ whole genome shotgun (WGS) entry which is preliminary data.</text>
</comment>
<comment type="cofactor">
    <cofactor evidence="2">
        <name>a divalent metal cation</name>
        <dbReference type="ChEBI" id="CHEBI:60240"/>
    </cofactor>
</comment>
<dbReference type="InterPro" id="IPR029052">
    <property type="entry name" value="Metallo-depent_PP-like"/>
</dbReference>
<dbReference type="SUPFAM" id="SSF56300">
    <property type="entry name" value="Metallo-dependent phosphatases"/>
    <property type="match status" value="1"/>
</dbReference>
<dbReference type="GO" id="GO:0016787">
    <property type="term" value="F:hydrolase activity"/>
    <property type="evidence" value="ECO:0007669"/>
    <property type="project" value="UniProtKB-UniRule"/>
</dbReference>
<comment type="similarity">
    <text evidence="1 2">Belongs to the metallophosphoesterase superfamily. YfcE family.</text>
</comment>